<keyword evidence="3" id="KW-1185">Reference proteome</keyword>
<reference evidence="2 3" key="1">
    <citation type="journal article" date="2023" name="Plants (Basel)">
        <title>Bridging the Gap: Combining Genomics and Transcriptomics Approaches to Understand Stylosanthes scabra, an Orphan Legume from the Brazilian Caatinga.</title>
        <authorList>
            <person name="Ferreira-Neto J.R.C."/>
            <person name="da Silva M.D."/>
            <person name="Binneck E."/>
            <person name="de Melo N.F."/>
            <person name="da Silva R.H."/>
            <person name="de Melo A.L.T.M."/>
            <person name="Pandolfi V."/>
            <person name="Bustamante F.O."/>
            <person name="Brasileiro-Vidal A.C."/>
            <person name="Benko-Iseppon A.M."/>
        </authorList>
    </citation>
    <scope>NUCLEOTIDE SEQUENCE [LARGE SCALE GENOMIC DNA]</scope>
    <source>
        <tissue evidence="2">Leaves</tissue>
    </source>
</reference>
<dbReference type="Proteomes" id="UP001341840">
    <property type="component" value="Unassembled WGS sequence"/>
</dbReference>
<accession>A0ABU6WLM1</accession>
<feature type="region of interest" description="Disordered" evidence="1">
    <location>
        <begin position="31"/>
        <end position="81"/>
    </location>
</feature>
<evidence type="ECO:0000313" key="2">
    <source>
        <dbReference type="EMBL" id="MED6185480.1"/>
    </source>
</evidence>
<protein>
    <submittedName>
        <fullName evidence="2">Uncharacterized protein</fullName>
    </submittedName>
</protein>
<gene>
    <name evidence="2" type="ORF">PIB30_057446</name>
</gene>
<feature type="compositionally biased region" description="Polar residues" evidence="1">
    <location>
        <begin position="51"/>
        <end position="62"/>
    </location>
</feature>
<proteinExistence type="predicted"/>
<feature type="compositionally biased region" description="Polar residues" evidence="1">
    <location>
        <begin position="31"/>
        <end position="43"/>
    </location>
</feature>
<feature type="compositionally biased region" description="Basic and acidic residues" evidence="1">
    <location>
        <begin position="67"/>
        <end position="81"/>
    </location>
</feature>
<comment type="caution">
    <text evidence="2">The sequence shown here is derived from an EMBL/GenBank/DDBJ whole genome shotgun (WGS) entry which is preliminary data.</text>
</comment>
<name>A0ABU6WLM1_9FABA</name>
<organism evidence="2 3">
    <name type="scientific">Stylosanthes scabra</name>
    <dbReference type="NCBI Taxonomy" id="79078"/>
    <lineage>
        <taxon>Eukaryota</taxon>
        <taxon>Viridiplantae</taxon>
        <taxon>Streptophyta</taxon>
        <taxon>Embryophyta</taxon>
        <taxon>Tracheophyta</taxon>
        <taxon>Spermatophyta</taxon>
        <taxon>Magnoliopsida</taxon>
        <taxon>eudicotyledons</taxon>
        <taxon>Gunneridae</taxon>
        <taxon>Pentapetalae</taxon>
        <taxon>rosids</taxon>
        <taxon>fabids</taxon>
        <taxon>Fabales</taxon>
        <taxon>Fabaceae</taxon>
        <taxon>Papilionoideae</taxon>
        <taxon>50 kb inversion clade</taxon>
        <taxon>dalbergioids sensu lato</taxon>
        <taxon>Dalbergieae</taxon>
        <taxon>Pterocarpus clade</taxon>
        <taxon>Stylosanthes</taxon>
    </lineage>
</organism>
<evidence type="ECO:0000256" key="1">
    <source>
        <dbReference type="SAM" id="MobiDB-lite"/>
    </source>
</evidence>
<sequence length="81" mass="8800">MDPHVTVVGLKESPNEKDASCMSLSLTISSTATPNVDHGSNSSNHRRQRGNSKTLHSASLKHNTSKQAKEEIKKTKTKTAE</sequence>
<dbReference type="EMBL" id="JASCZI010181713">
    <property type="protein sequence ID" value="MED6185480.1"/>
    <property type="molecule type" value="Genomic_DNA"/>
</dbReference>
<evidence type="ECO:0000313" key="3">
    <source>
        <dbReference type="Proteomes" id="UP001341840"/>
    </source>
</evidence>